<gene>
    <name evidence="1" type="ORF">NCTC10047_01455</name>
</gene>
<accession>A0A3S4GSA0</accession>
<dbReference type="EMBL" id="LR134156">
    <property type="protein sequence ID" value="VEA75616.1"/>
    <property type="molecule type" value="Genomic_DNA"/>
</dbReference>
<organism evidence="1 2">
    <name type="scientific">Salmonella enterica subsp. arizonae</name>
    <dbReference type="NCBI Taxonomy" id="59203"/>
    <lineage>
        <taxon>Bacteria</taxon>
        <taxon>Pseudomonadati</taxon>
        <taxon>Pseudomonadota</taxon>
        <taxon>Gammaproteobacteria</taxon>
        <taxon>Enterobacterales</taxon>
        <taxon>Enterobacteriaceae</taxon>
        <taxon>Salmonella</taxon>
    </lineage>
</organism>
<proteinExistence type="predicted"/>
<evidence type="ECO:0000313" key="1">
    <source>
        <dbReference type="EMBL" id="VEA75616.1"/>
    </source>
</evidence>
<protein>
    <submittedName>
        <fullName evidence="1">Uncharacterized protein</fullName>
    </submittedName>
</protein>
<dbReference type="AlphaFoldDB" id="A0A3S4GSA0"/>
<dbReference type="Proteomes" id="UP000275676">
    <property type="component" value="Chromosome"/>
</dbReference>
<evidence type="ECO:0000313" key="2">
    <source>
        <dbReference type="Proteomes" id="UP000275676"/>
    </source>
</evidence>
<name>A0A3S4GSA0_SALER</name>
<sequence length="70" mass="7846">MIALHNGDATFATTFTKIIFSEDGNKLSAAFKPPKGKKFVVLLVGVADKNAQDFELERALNRLGFYRREK</sequence>
<reference evidence="1 2" key="1">
    <citation type="submission" date="2018-12" db="EMBL/GenBank/DDBJ databases">
        <authorList>
            <consortium name="Pathogen Informatics"/>
        </authorList>
    </citation>
    <scope>NUCLEOTIDE SEQUENCE [LARGE SCALE GENOMIC DNA]</scope>
    <source>
        <strain evidence="1 2">NCTC10047</strain>
    </source>
</reference>